<organism evidence="3 4">
    <name type="scientific">Deinococcus taklimakanensis</name>
    <dbReference type="NCBI Taxonomy" id="536443"/>
    <lineage>
        <taxon>Bacteria</taxon>
        <taxon>Thermotogati</taxon>
        <taxon>Deinococcota</taxon>
        <taxon>Deinococci</taxon>
        <taxon>Deinococcales</taxon>
        <taxon>Deinococcaceae</taxon>
        <taxon>Deinococcus</taxon>
    </lineage>
</organism>
<comment type="caution">
    <text evidence="3">The sequence shown here is derived from an EMBL/GenBank/DDBJ whole genome shotgun (WGS) entry which is preliminary data.</text>
</comment>
<evidence type="ECO:0000256" key="1">
    <source>
        <dbReference type="SAM" id="Phobius"/>
    </source>
</evidence>
<feature type="domain" description="Bacterial Pleckstrin homology" evidence="2">
    <location>
        <begin position="213"/>
        <end position="271"/>
    </location>
</feature>
<evidence type="ECO:0000259" key="2">
    <source>
        <dbReference type="Pfam" id="PF10882"/>
    </source>
</evidence>
<feature type="domain" description="Bacterial Pleckstrin homology" evidence="2">
    <location>
        <begin position="78"/>
        <end position="139"/>
    </location>
</feature>
<dbReference type="RefSeq" id="WP_386846264.1">
    <property type="nucleotide sequence ID" value="NZ_JBHUMK010000054.1"/>
</dbReference>
<evidence type="ECO:0000313" key="3">
    <source>
        <dbReference type="EMBL" id="MFD2610242.1"/>
    </source>
</evidence>
<gene>
    <name evidence="3" type="ORF">ACFSR9_12450</name>
</gene>
<protein>
    <submittedName>
        <fullName evidence="3">PH domain-containing protein</fullName>
    </submittedName>
</protein>
<reference evidence="4" key="1">
    <citation type="journal article" date="2019" name="Int. J. Syst. Evol. Microbiol.">
        <title>The Global Catalogue of Microorganisms (GCM) 10K type strain sequencing project: providing services to taxonomists for standard genome sequencing and annotation.</title>
        <authorList>
            <consortium name="The Broad Institute Genomics Platform"/>
            <consortium name="The Broad Institute Genome Sequencing Center for Infectious Disease"/>
            <person name="Wu L."/>
            <person name="Ma J."/>
        </authorList>
    </citation>
    <scope>NUCLEOTIDE SEQUENCE [LARGE SCALE GENOMIC DNA]</scope>
    <source>
        <strain evidence="4">KCTC 33842</strain>
    </source>
</reference>
<keyword evidence="1" id="KW-0472">Membrane</keyword>
<keyword evidence="1" id="KW-0812">Transmembrane</keyword>
<dbReference type="Proteomes" id="UP001597475">
    <property type="component" value="Unassembled WGS sequence"/>
</dbReference>
<keyword evidence="1" id="KW-1133">Transmembrane helix</keyword>
<dbReference type="Pfam" id="PF10882">
    <property type="entry name" value="bPH_5"/>
    <property type="match status" value="2"/>
</dbReference>
<accession>A0ABW5P800</accession>
<proteinExistence type="predicted"/>
<dbReference type="InterPro" id="IPR027783">
    <property type="entry name" value="Bacterial_PH-related"/>
</dbReference>
<keyword evidence="4" id="KW-1185">Reference proteome</keyword>
<name>A0ABW5P800_9DEIO</name>
<evidence type="ECO:0000313" key="4">
    <source>
        <dbReference type="Proteomes" id="UP001597475"/>
    </source>
</evidence>
<feature type="transmembrane region" description="Helical" evidence="1">
    <location>
        <begin position="20"/>
        <end position="39"/>
    </location>
</feature>
<dbReference type="EMBL" id="JBHUMK010000054">
    <property type="protein sequence ID" value="MFD2610242.1"/>
    <property type="molecule type" value="Genomic_DNA"/>
</dbReference>
<sequence>MTLAAPEVPLRREATPGWWPWVRLVLALPLLVLPLLFLLPPLMRLPVYEVTAGKITARSVAARTVIPAGTPVTEQAVQLSGKIVGSTTSGYTVGRFATAQGGTVQVYADGTQGTRALVFATQPEATVLTPADPQALLRTWRAGETAEFRPARAAASGPVDFLLSLMLVPLAALLFSRPQIRYTREGDELVVRTARSVTRLPRTAQAHLTRDSLGFRLFGTAMPDYYTGTFTMSGGNVQAAATHSRPGEAVLVTHAGKRYYLTPEDPQALAEWFRG</sequence>